<evidence type="ECO:0008006" key="3">
    <source>
        <dbReference type="Google" id="ProtNLM"/>
    </source>
</evidence>
<evidence type="ECO:0000313" key="2">
    <source>
        <dbReference type="Proteomes" id="UP001596222"/>
    </source>
</evidence>
<accession>A0ABW0A8F0</accession>
<organism evidence="1 2">
    <name type="scientific">Streptomyces aureoversilis</name>
    <dbReference type="NCBI Taxonomy" id="67277"/>
    <lineage>
        <taxon>Bacteria</taxon>
        <taxon>Bacillati</taxon>
        <taxon>Actinomycetota</taxon>
        <taxon>Actinomycetes</taxon>
        <taxon>Kitasatosporales</taxon>
        <taxon>Streptomycetaceae</taxon>
        <taxon>Streptomyces</taxon>
    </lineage>
</organism>
<protein>
    <recommendedName>
        <fullName evidence="3">Secreted protein</fullName>
    </recommendedName>
</protein>
<keyword evidence="2" id="KW-1185">Reference proteome</keyword>
<evidence type="ECO:0000313" key="1">
    <source>
        <dbReference type="EMBL" id="MFC5150026.1"/>
    </source>
</evidence>
<dbReference type="EMBL" id="JBHSKJ010000042">
    <property type="protein sequence ID" value="MFC5150026.1"/>
    <property type="molecule type" value="Genomic_DNA"/>
</dbReference>
<gene>
    <name evidence="1" type="ORF">ACFPP6_35950</name>
</gene>
<name>A0ABW0A8F0_9ACTN</name>
<reference evidence="2" key="1">
    <citation type="journal article" date="2019" name="Int. J. Syst. Evol. Microbiol.">
        <title>The Global Catalogue of Microorganisms (GCM) 10K type strain sequencing project: providing services to taxonomists for standard genome sequencing and annotation.</title>
        <authorList>
            <consortium name="The Broad Institute Genomics Platform"/>
            <consortium name="The Broad Institute Genome Sequencing Center for Infectious Disease"/>
            <person name="Wu L."/>
            <person name="Ma J."/>
        </authorList>
    </citation>
    <scope>NUCLEOTIDE SEQUENCE [LARGE SCALE GENOMIC DNA]</scope>
    <source>
        <strain evidence="2">CGMCC 4.1641</strain>
    </source>
</reference>
<dbReference type="Proteomes" id="UP001596222">
    <property type="component" value="Unassembled WGS sequence"/>
</dbReference>
<comment type="caution">
    <text evidence="1">The sequence shown here is derived from an EMBL/GenBank/DDBJ whole genome shotgun (WGS) entry which is preliminary data.</text>
</comment>
<sequence length="111" mass="11850">MSRIIKLAGIITGIALAGVFVVTPAGALEGSLGDSSAMMEKSNPANVKIGDIEDDASRWYKMGVARANFEKRKNKDKKKSLLKANNALCEPVGLVAGDDCLDYKKGYDSVK</sequence>
<dbReference type="RefSeq" id="WP_382051085.1">
    <property type="nucleotide sequence ID" value="NZ_JBHSKJ010000042.1"/>
</dbReference>
<proteinExistence type="predicted"/>